<dbReference type="PANTHER" id="PTHR28026">
    <property type="entry name" value="DUF962 DOMAIN PROTEIN (AFU_ORTHOLOGUE AFUA_8G05310)"/>
    <property type="match status" value="1"/>
</dbReference>
<dbReference type="OMA" id="PFNILIH"/>
<gene>
    <name evidence="2" type="ORF">SELMODRAFT_128065</name>
</gene>
<dbReference type="PANTHER" id="PTHR28026:SF9">
    <property type="entry name" value="2-HYDROXY-PALMITIC ACID DIOXYGENASE MPO1"/>
    <property type="match status" value="1"/>
</dbReference>
<feature type="transmembrane region" description="Helical" evidence="1">
    <location>
        <begin position="25"/>
        <end position="46"/>
    </location>
</feature>
<evidence type="ECO:0000256" key="1">
    <source>
        <dbReference type="SAM" id="Phobius"/>
    </source>
</evidence>
<dbReference type="eggNOG" id="KOG3292">
    <property type="taxonomic scope" value="Eukaryota"/>
</dbReference>
<feature type="transmembrane region" description="Helical" evidence="1">
    <location>
        <begin position="66"/>
        <end position="86"/>
    </location>
</feature>
<evidence type="ECO:0000313" key="3">
    <source>
        <dbReference type="Proteomes" id="UP000001514"/>
    </source>
</evidence>
<dbReference type="InParanoid" id="D8SYE7"/>
<dbReference type="GO" id="GO:0005783">
    <property type="term" value="C:endoplasmic reticulum"/>
    <property type="evidence" value="ECO:0000318"/>
    <property type="project" value="GO_Central"/>
</dbReference>
<keyword evidence="1" id="KW-1133">Transmembrane helix</keyword>
<dbReference type="GO" id="GO:0046521">
    <property type="term" value="P:sphingoid catabolic process"/>
    <property type="evidence" value="ECO:0000318"/>
    <property type="project" value="GO_Central"/>
</dbReference>
<dbReference type="KEGG" id="smo:SELMODRAFT_128065"/>
<dbReference type="OrthoDB" id="2124888at2759"/>
<reference evidence="2 3" key="1">
    <citation type="journal article" date="2011" name="Science">
        <title>The Selaginella genome identifies genetic changes associated with the evolution of vascular plants.</title>
        <authorList>
            <person name="Banks J.A."/>
            <person name="Nishiyama T."/>
            <person name="Hasebe M."/>
            <person name="Bowman J.L."/>
            <person name="Gribskov M."/>
            <person name="dePamphilis C."/>
            <person name="Albert V.A."/>
            <person name="Aono N."/>
            <person name="Aoyama T."/>
            <person name="Ambrose B.A."/>
            <person name="Ashton N.W."/>
            <person name="Axtell M.J."/>
            <person name="Barker E."/>
            <person name="Barker M.S."/>
            <person name="Bennetzen J.L."/>
            <person name="Bonawitz N.D."/>
            <person name="Chapple C."/>
            <person name="Cheng C."/>
            <person name="Correa L.G."/>
            <person name="Dacre M."/>
            <person name="DeBarry J."/>
            <person name="Dreyer I."/>
            <person name="Elias M."/>
            <person name="Engstrom E.M."/>
            <person name="Estelle M."/>
            <person name="Feng L."/>
            <person name="Finet C."/>
            <person name="Floyd S.K."/>
            <person name="Frommer W.B."/>
            <person name="Fujita T."/>
            <person name="Gramzow L."/>
            <person name="Gutensohn M."/>
            <person name="Harholt J."/>
            <person name="Hattori M."/>
            <person name="Heyl A."/>
            <person name="Hirai T."/>
            <person name="Hiwatashi Y."/>
            <person name="Ishikawa M."/>
            <person name="Iwata M."/>
            <person name="Karol K.G."/>
            <person name="Koehler B."/>
            <person name="Kolukisaoglu U."/>
            <person name="Kubo M."/>
            <person name="Kurata T."/>
            <person name="Lalonde S."/>
            <person name="Li K."/>
            <person name="Li Y."/>
            <person name="Litt A."/>
            <person name="Lyons E."/>
            <person name="Manning G."/>
            <person name="Maruyama T."/>
            <person name="Michael T.P."/>
            <person name="Mikami K."/>
            <person name="Miyazaki S."/>
            <person name="Morinaga S."/>
            <person name="Murata T."/>
            <person name="Mueller-Roeber B."/>
            <person name="Nelson D.R."/>
            <person name="Obara M."/>
            <person name="Oguri Y."/>
            <person name="Olmstead R.G."/>
            <person name="Onodera N."/>
            <person name="Petersen B.L."/>
            <person name="Pils B."/>
            <person name="Prigge M."/>
            <person name="Rensing S.A."/>
            <person name="Riano-Pachon D.M."/>
            <person name="Roberts A.W."/>
            <person name="Sato Y."/>
            <person name="Scheller H.V."/>
            <person name="Schulz B."/>
            <person name="Schulz C."/>
            <person name="Shakirov E.V."/>
            <person name="Shibagaki N."/>
            <person name="Shinohara N."/>
            <person name="Shippen D.E."/>
            <person name="Soerensen I."/>
            <person name="Sotooka R."/>
            <person name="Sugimoto N."/>
            <person name="Sugita M."/>
            <person name="Sumikawa N."/>
            <person name="Tanurdzic M."/>
            <person name="Theissen G."/>
            <person name="Ulvskov P."/>
            <person name="Wakazuki S."/>
            <person name="Weng J.K."/>
            <person name="Willats W.W."/>
            <person name="Wipf D."/>
            <person name="Wolf P.G."/>
            <person name="Yang L."/>
            <person name="Zimmer A.D."/>
            <person name="Zhu Q."/>
            <person name="Mitros T."/>
            <person name="Hellsten U."/>
            <person name="Loque D."/>
            <person name="Otillar R."/>
            <person name="Salamov A."/>
            <person name="Schmutz J."/>
            <person name="Shapiro H."/>
            <person name="Lindquist E."/>
            <person name="Lucas S."/>
            <person name="Rokhsar D."/>
            <person name="Grigoriev I.V."/>
        </authorList>
    </citation>
    <scope>NUCLEOTIDE SEQUENCE [LARGE SCALE GENOMIC DNA]</scope>
</reference>
<feature type="transmembrane region" description="Helical" evidence="1">
    <location>
        <begin position="93"/>
        <end position="110"/>
    </location>
</feature>
<sequence>MARGILDLEKHFAFYGAYHSNRINVGIHVVFVWPILFTALILMALASPKPLMPLPLPAKTLPLQDFMVINYSFLFAGFYALFYTALDKRAGSLAAAMCLACWIGANAAAQKMGFSLGWKVAAGGQIFCWTAQFIGHGVFERRAPALLDNLVQALLMAPFFVLLEVLHDVFGYEPYPGFYKNVRNKVGAEIAKFRSGKSKKV</sequence>
<dbReference type="EMBL" id="GL377653">
    <property type="protein sequence ID" value="EFJ10503.1"/>
    <property type="molecule type" value="Genomic_DNA"/>
</dbReference>
<dbReference type="FunCoup" id="D8SYE7">
    <property type="interactions" value="100"/>
</dbReference>
<dbReference type="Proteomes" id="UP000001514">
    <property type="component" value="Unassembled WGS sequence"/>
</dbReference>
<dbReference type="HOGENOM" id="CLU_081702_0_0_1"/>
<accession>D8SYE7</accession>
<organism evidence="3">
    <name type="scientific">Selaginella moellendorffii</name>
    <name type="common">Spikemoss</name>
    <dbReference type="NCBI Taxonomy" id="88036"/>
    <lineage>
        <taxon>Eukaryota</taxon>
        <taxon>Viridiplantae</taxon>
        <taxon>Streptophyta</taxon>
        <taxon>Embryophyta</taxon>
        <taxon>Tracheophyta</taxon>
        <taxon>Lycopodiopsida</taxon>
        <taxon>Selaginellales</taxon>
        <taxon>Selaginellaceae</taxon>
        <taxon>Selaginella</taxon>
    </lineage>
</organism>
<keyword evidence="1" id="KW-0472">Membrane</keyword>
<dbReference type="GO" id="GO:0016020">
    <property type="term" value="C:membrane"/>
    <property type="evidence" value="ECO:0007669"/>
    <property type="project" value="GOC"/>
</dbReference>
<dbReference type="Pfam" id="PF06127">
    <property type="entry name" value="Mpo1-like"/>
    <property type="match status" value="1"/>
</dbReference>
<keyword evidence="1" id="KW-0812">Transmembrane</keyword>
<proteinExistence type="predicted"/>
<name>D8SYE7_SELML</name>
<dbReference type="InterPro" id="IPR009305">
    <property type="entry name" value="Mpo1-like"/>
</dbReference>
<protein>
    <submittedName>
        <fullName evidence="2">Uncharacterized protein</fullName>
    </submittedName>
</protein>
<evidence type="ECO:0000313" key="2">
    <source>
        <dbReference type="EMBL" id="EFJ10503.1"/>
    </source>
</evidence>
<dbReference type="AlphaFoldDB" id="D8SYE7"/>
<dbReference type="Gramene" id="EFJ10503">
    <property type="protein sequence ID" value="EFJ10503"/>
    <property type="gene ID" value="SELMODRAFT_128065"/>
</dbReference>
<keyword evidence="3" id="KW-1185">Reference proteome</keyword>